<dbReference type="Gene3D" id="3.30.70.360">
    <property type="match status" value="1"/>
</dbReference>
<organism evidence="4 5">
    <name type="scientific">Brevibacillus panacihumi</name>
    <dbReference type="NCBI Taxonomy" id="497735"/>
    <lineage>
        <taxon>Bacteria</taxon>
        <taxon>Bacillati</taxon>
        <taxon>Bacillota</taxon>
        <taxon>Bacilli</taxon>
        <taxon>Bacillales</taxon>
        <taxon>Paenibacillaceae</taxon>
        <taxon>Brevibacillus</taxon>
    </lineage>
</organism>
<gene>
    <name evidence="4" type="ORF">EDM58_07955</name>
</gene>
<keyword evidence="2" id="KW-0862">Zinc</keyword>
<proteinExistence type="predicted"/>
<sequence length="465" mass="52121">MKIRLKHHHQQRNDSMSIQWNLIKAEAASYLQKLIQIDTTNPPGNELEAARYLAELARKNGLHAEIQETAEGRANLLISYQQPVAQALEAPASSSLILLSHLDVVGADAKDWEHGPFSGAIVDDVLWGRGTIDTKQLTIMELMALILLKRENRTFAKDILLVATADEESGSTYGLLELLKTHGEIFRNKHVISEGGGFPILVHDIPHYLCETGQKGICQITFHVANSQSTPYYVDNRPMHAAARLVQRITQFRWEAEPPKTTVYLLDQLLQSCGLEEAISAPIAEKLRLLQLFVSPFMANVLRAMTENTMAPTIWKGGRLARQPQGEAVICIDCRLLPGVTREMVEEKLAQLAEDLPVSWQIESFSQGYETDFESPLFEVFDQRVRAQLEGSKVVPFIATGSSDGRHLLPYRSRVFGFSPMLPDVTFEKVLPLVHGVNERIPLDSLLFGIRVLYESIGQYMTRGE</sequence>
<comment type="cofactor">
    <cofactor evidence="1">
        <name>Zn(2+)</name>
        <dbReference type="ChEBI" id="CHEBI:29105"/>
    </cofactor>
</comment>
<accession>A0A3M8CZA4</accession>
<dbReference type="EMBL" id="RHHT01000015">
    <property type="protein sequence ID" value="RNB80769.1"/>
    <property type="molecule type" value="Genomic_DNA"/>
</dbReference>
<evidence type="ECO:0000313" key="4">
    <source>
        <dbReference type="EMBL" id="RNB80769.1"/>
    </source>
</evidence>
<feature type="domain" description="Peptidase M20 dimerisation" evidence="3">
    <location>
        <begin position="213"/>
        <end position="358"/>
    </location>
</feature>
<dbReference type="Proteomes" id="UP000281915">
    <property type="component" value="Unassembled WGS sequence"/>
</dbReference>
<evidence type="ECO:0000259" key="3">
    <source>
        <dbReference type="Pfam" id="PF07687"/>
    </source>
</evidence>
<dbReference type="Gene3D" id="1.10.150.900">
    <property type="match status" value="1"/>
</dbReference>
<dbReference type="SUPFAM" id="SSF53187">
    <property type="entry name" value="Zn-dependent exopeptidases"/>
    <property type="match status" value="1"/>
</dbReference>
<protein>
    <submittedName>
        <fullName evidence="4">M20/M25/M40 family metallo-hydrolase</fullName>
    </submittedName>
</protein>
<dbReference type="InterPro" id="IPR050072">
    <property type="entry name" value="Peptidase_M20A"/>
</dbReference>
<evidence type="ECO:0000313" key="5">
    <source>
        <dbReference type="Proteomes" id="UP000281915"/>
    </source>
</evidence>
<dbReference type="InterPro" id="IPR002933">
    <property type="entry name" value="Peptidase_M20"/>
</dbReference>
<dbReference type="Gene3D" id="3.40.630.10">
    <property type="entry name" value="Zn peptidases"/>
    <property type="match status" value="1"/>
</dbReference>
<evidence type="ECO:0000256" key="1">
    <source>
        <dbReference type="ARBA" id="ARBA00001947"/>
    </source>
</evidence>
<dbReference type="PANTHER" id="PTHR43808:SF8">
    <property type="entry name" value="PEPTIDASE M20 DIMERISATION DOMAIN-CONTAINING PROTEIN"/>
    <property type="match status" value="1"/>
</dbReference>
<evidence type="ECO:0000256" key="2">
    <source>
        <dbReference type="ARBA" id="ARBA00022833"/>
    </source>
</evidence>
<dbReference type="Pfam" id="PF07687">
    <property type="entry name" value="M20_dimer"/>
    <property type="match status" value="1"/>
</dbReference>
<keyword evidence="4" id="KW-0378">Hydrolase</keyword>
<reference evidence="4 5" key="1">
    <citation type="submission" date="2018-10" db="EMBL/GenBank/DDBJ databases">
        <title>Phylogenomics of Brevibacillus.</title>
        <authorList>
            <person name="Dunlap C."/>
        </authorList>
    </citation>
    <scope>NUCLEOTIDE SEQUENCE [LARGE SCALE GENOMIC DNA]</scope>
    <source>
        <strain evidence="4 5">JCM 15085</strain>
    </source>
</reference>
<dbReference type="InterPro" id="IPR011650">
    <property type="entry name" value="Peptidase_M20_dimer"/>
</dbReference>
<name>A0A3M8CZA4_9BACL</name>
<dbReference type="GO" id="GO:0016787">
    <property type="term" value="F:hydrolase activity"/>
    <property type="evidence" value="ECO:0007669"/>
    <property type="project" value="UniProtKB-KW"/>
</dbReference>
<dbReference type="Pfam" id="PF01546">
    <property type="entry name" value="Peptidase_M20"/>
    <property type="match status" value="1"/>
</dbReference>
<dbReference type="PANTHER" id="PTHR43808">
    <property type="entry name" value="ACETYLORNITHINE DEACETYLASE"/>
    <property type="match status" value="1"/>
</dbReference>
<comment type="caution">
    <text evidence="4">The sequence shown here is derived from an EMBL/GenBank/DDBJ whole genome shotgun (WGS) entry which is preliminary data.</text>
</comment>
<dbReference type="AlphaFoldDB" id="A0A3M8CZA4"/>